<dbReference type="Proteomes" id="UP000229081">
    <property type="component" value="Chromosome"/>
</dbReference>
<evidence type="ECO:0000313" key="2">
    <source>
        <dbReference type="Proteomes" id="UP000229081"/>
    </source>
</evidence>
<dbReference type="KEGG" id="sphc:CVN68_19830"/>
<dbReference type="EMBL" id="CP024923">
    <property type="protein sequence ID" value="ATY33926.1"/>
    <property type="molecule type" value="Genomic_DNA"/>
</dbReference>
<dbReference type="InterPro" id="IPR011990">
    <property type="entry name" value="TPR-like_helical_dom_sf"/>
</dbReference>
<keyword evidence="2" id="KW-1185">Reference proteome</keyword>
<sequence length="249" mass="26024">MFFFLLSLQAATAATPPPGQEPPRYAECMDLATGDPSQGVAAATKWRVEGGGMLARQCLGVAYANQKRWPSAAAAFEEAARDAENAKDLRSSNYWAQAGNAWLATGEHVKARAALDAALASGHLRGLALGEARLDRARVLVAAGDMEGARVDLDRALADAKADPLAWLLSATLARRQGDLPRAKTDIAEALRRAADDPQVQLEAGNIAASGGDEAGARTAWARVVELAPGSPIAEAARKALAQFGASEK</sequence>
<reference evidence="1 2" key="1">
    <citation type="submission" date="2017-11" db="EMBL/GenBank/DDBJ databases">
        <title>Complete genome sequence of Sphingomonas sp. Strain Cra20, a psychrotolerant potential plant growth promoting rhizobacteria.</title>
        <authorList>
            <person name="Luo Y."/>
        </authorList>
    </citation>
    <scope>NUCLEOTIDE SEQUENCE [LARGE SCALE GENOMIC DNA]</scope>
    <source>
        <strain evidence="1 2">Cra20</strain>
    </source>
</reference>
<organism evidence="1 2">
    <name type="scientific">Sphingomonas psychrotolerans</name>
    <dbReference type="NCBI Taxonomy" id="1327635"/>
    <lineage>
        <taxon>Bacteria</taxon>
        <taxon>Pseudomonadati</taxon>
        <taxon>Pseudomonadota</taxon>
        <taxon>Alphaproteobacteria</taxon>
        <taxon>Sphingomonadales</taxon>
        <taxon>Sphingomonadaceae</taxon>
        <taxon>Sphingomonas</taxon>
    </lineage>
</organism>
<name>A0A2K8MMQ4_9SPHN</name>
<protein>
    <submittedName>
        <fullName evidence="1">Uncharacterized protein</fullName>
    </submittedName>
</protein>
<dbReference type="RefSeq" id="WP_100283722.1">
    <property type="nucleotide sequence ID" value="NZ_CP024923.1"/>
</dbReference>
<gene>
    <name evidence="1" type="ORF">CVN68_19830</name>
</gene>
<evidence type="ECO:0000313" key="1">
    <source>
        <dbReference type="EMBL" id="ATY33926.1"/>
    </source>
</evidence>
<accession>A0A2K8MMQ4</accession>
<dbReference type="SUPFAM" id="SSF48452">
    <property type="entry name" value="TPR-like"/>
    <property type="match status" value="1"/>
</dbReference>
<dbReference type="Gene3D" id="1.25.40.10">
    <property type="entry name" value="Tetratricopeptide repeat domain"/>
    <property type="match status" value="1"/>
</dbReference>
<dbReference type="Pfam" id="PF13432">
    <property type="entry name" value="TPR_16"/>
    <property type="match status" value="1"/>
</dbReference>
<proteinExistence type="predicted"/>
<dbReference type="AlphaFoldDB" id="A0A2K8MMQ4"/>
<dbReference type="InterPro" id="IPR019734">
    <property type="entry name" value="TPR_rpt"/>
</dbReference>
<dbReference type="OrthoDB" id="7566477at2"/>
<dbReference type="SMART" id="SM00028">
    <property type="entry name" value="TPR"/>
    <property type="match status" value="5"/>
</dbReference>